<dbReference type="SUPFAM" id="SSF52058">
    <property type="entry name" value="L domain-like"/>
    <property type="match status" value="1"/>
</dbReference>
<reference evidence="6 7" key="1">
    <citation type="journal article" date="2021" name="BMC Genomics">
        <title>Datura genome reveals duplications of psychoactive alkaloid biosynthetic genes and high mutation rate following tissue culture.</title>
        <authorList>
            <person name="Rajewski A."/>
            <person name="Carter-House D."/>
            <person name="Stajich J."/>
            <person name="Litt A."/>
        </authorList>
    </citation>
    <scope>NUCLEOTIDE SEQUENCE [LARGE SCALE GENOMIC DNA]</scope>
    <source>
        <strain evidence="6">AR-01</strain>
    </source>
</reference>
<evidence type="ECO:0000256" key="1">
    <source>
        <dbReference type="ARBA" id="ARBA00004613"/>
    </source>
</evidence>
<evidence type="ECO:0000256" key="3">
    <source>
        <dbReference type="ARBA" id="ARBA00022729"/>
    </source>
</evidence>
<gene>
    <name evidence="6" type="ORF">HAX54_037357</name>
</gene>
<sequence length="300" mass="33338">MKQLIACRQLTSGVGDLPNPALNMRWLKRAYIALSSMEESYLLLILQTFTSNWEGANTSRAPSRGAGFLADVLVLFTLNCILRNHPQKALQNLKLLDEIDFSNNRFVGPFPKVVLELPKLKFLDLRYNEFEGSVPSELFDKNLDAIFLNNNRFAPPSLQILAIPMPQWWYWLTINFTIVVKINVDLTVKDQRQRTQTLYATQENPSTPKPPKINPPKPITSPESNPPLIHSPPPPVPSSNSKPPPVASPTPPVPSPKPKSPPVHSPPPPVPSPKSNPPPVHLPTTTNTISFLQTLLPSSI</sequence>
<dbReference type="InterPro" id="IPR001611">
    <property type="entry name" value="Leu-rich_rpt"/>
</dbReference>
<dbReference type="Proteomes" id="UP000823775">
    <property type="component" value="Unassembled WGS sequence"/>
</dbReference>
<evidence type="ECO:0000313" key="7">
    <source>
        <dbReference type="Proteomes" id="UP000823775"/>
    </source>
</evidence>
<dbReference type="Gene3D" id="3.80.10.10">
    <property type="entry name" value="Ribonuclease Inhibitor"/>
    <property type="match status" value="1"/>
</dbReference>
<feature type="compositionally biased region" description="Pro residues" evidence="5">
    <location>
        <begin position="207"/>
        <end position="219"/>
    </location>
</feature>
<evidence type="ECO:0000256" key="4">
    <source>
        <dbReference type="ARBA" id="ARBA00022737"/>
    </source>
</evidence>
<dbReference type="InterPro" id="IPR032675">
    <property type="entry name" value="LRR_dom_sf"/>
</dbReference>
<feature type="compositionally biased region" description="Pro residues" evidence="5">
    <location>
        <begin position="229"/>
        <end position="281"/>
    </location>
</feature>
<dbReference type="PANTHER" id="PTHR32093">
    <property type="entry name" value="LEUCINE-RICH REPEAT EXTENSIN-LIKE PROTEIN 3-RELATED"/>
    <property type="match status" value="1"/>
</dbReference>
<dbReference type="PANTHER" id="PTHR32093:SF124">
    <property type="entry name" value="POLLEN-SPECIFIC LEUCINE-RICH REPEAT EXTENSIN-LIKE PROTEIN 1"/>
    <property type="match status" value="1"/>
</dbReference>
<name>A0ABS8RMX5_DATST</name>
<feature type="region of interest" description="Disordered" evidence="5">
    <location>
        <begin position="198"/>
        <end position="287"/>
    </location>
</feature>
<keyword evidence="7" id="KW-1185">Reference proteome</keyword>
<evidence type="ECO:0000256" key="2">
    <source>
        <dbReference type="ARBA" id="ARBA00022525"/>
    </source>
</evidence>
<dbReference type="PRINTS" id="PR01217">
    <property type="entry name" value="PRICHEXTENSN"/>
</dbReference>
<comment type="caution">
    <text evidence="6">The sequence shown here is derived from an EMBL/GenBank/DDBJ whole genome shotgun (WGS) entry which is preliminary data.</text>
</comment>
<evidence type="ECO:0000313" key="6">
    <source>
        <dbReference type="EMBL" id="MCD7448043.1"/>
    </source>
</evidence>
<keyword evidence="2" id="KW-0964">Secreted</keyword>
<protein>
    <submittedName>
        <fullName evidence="6">Uncharacterized protein</fullName>
    </submittedName>
</protein>
<comment type="subcellular location">
    <subcellularLocation>
        <location evidence="1">Secreted</location>
    </subcellularLocation>
</comment>
<keyword evidence="4" id="KW-0677">Repeat</keyword>
<dbReference type="InterPro" id="IPR051582">
    <property type="entry name" value="LRR_extensin-like_regulator"/>
</dbReference>
<proteinExistence type="predicted"/>
<accession>A0ABS8RMX5</accession>
<dbReference type="EMBL" id="JACEIK010000050">
    <property type="protein sequence ID" value="MCD7448043.1"/>
    <property type="molecule type" value="Genomic_DNA"/>
</dbReference>
<keyword evidence="3" id="KW-0732">Signal</keyword>
<organism evidence="6 7">
    <name type="scientific">Datura stramonium</name>
    <name type="common">Jimsonweed</name>
    <name type="synonym">Common thornapple</name>
    <dbReference type="NCBI Taxonomy" id="4076"/>
    <lineage>
        <taxon>Eukaryota</taxon>
        <taxon>Viridiplantae</taxon>
        <taxon>Streptophyta</taxon>
        <taxon>Embryophyta</taxon>
        <taxon>Tracheophyta</taxon>
        <taxon>Spermatophyta</taxon>
        <taxon>Magnoliopsida</taxon>
        <taxon>eudicotyledons</taxon>
        <taxon>Gunneridae</taxon>
        <taxon>Pentapetalae</taxon>
        <taxon>asterids</taxon>
        <taxon>lamiids</taxon>
        <taxon>Solanales</taxon>
        <taxon>Solanaceae</taxon>
        <taxon>Solanoideae</taxon>
        <taxon>Datureae</taxon>
        <taxon>Datura</taxon>
    </lineage>
</organism>
<dbReference type="Pfam" id="PF00560">
    <property type="entry name" value="LRR_1"/>
    <property type="match status" value="1"/>
</dbReference>
<evidence type="ECO:0000256" key="5">
    <source>
        <dbReference type="SAM" id="MobiDB-lite"/>
    </source>
</evidence>